<feature type="compositionally biased region" description="Low complexity" evidence="12">
    <location>
        <begin position="119"/>
        <end position="147"/>
    </location>
</feature>
<dbReference type="GO" id="GO:0003684">
    <property type="term" value="F:damaged DNA binding"/>
    <property type="evidence" value="ECO:0007669"/>
    <property type="project" value="TreeGrafter"/>
</dbReference>
<dbReference type="EMBL" id="LSSK01000333">
    <property type="protein sequence ID" value="OMH83679.1"/>
    <property type="molecule type" value="Genomic_DNA"/>
</dbReference>
<name>A0A1R1PRX1_ZANCU</name>
<dbReference type="InterPro" id="IPR003395">
    <property type="entry name" value="RecF/RecN/SMC_N"/>
</dbReference>
<keyword evidence="7" id="KW-0067">ATP-binding</keyword>
<organism evidence="14 15">
    <name type="scientific">Zancudomyces culisetae</name>
    <name type="common">Gut fungus</name>
    <name type="synonym">Smittium culisetae</name>
    <dbReference type="NCBI Taxonomy" id="1213189"/>
    <lineage>
        <taxon>Eukaryota</taxon>
        <taxon>Fungi</taxon>
        <taxon>Fungi incertae sedis</taxon>
        <taxon>Zoopagomycota</taxon>
        <taxon>Kickxellomycotina</taxon>
        <taxon>Harpellomycetes</taxon>
        <taxon>Harpellales</taxon>
        <taxon>Legeriomycetaceae</taxon>
        <taxon>Zancudomyces</taxon>
    </lineage>
</organism>
<evidence type="ECO:0000259" key="13">
    <source>
        <dbReference type="Pfam" id="PF02463"/>
    </source>
</evidence>
<dbReference type="Gene3D" id="3.40.50.300">
    <property type="entry name" value="P-loop containing nucleotide triphosphate hydrolases"/>
    <property type="match status" value="1"/>
</dbReference>
<dbReference type="AlphaFoldDB" id="A0A1R1PRX1"/>
<keyword evidence="4" id="KW-0158">Chromosome</keyword>
<proteinExistence type="inferred from homology"/>
<dbReference type="PANTHER" id="PTHR19306">
    <property type="entry name" value="STRUCTURAL MAINTENANCE OF CHROMOSOMES 5,6 SMC5, SMC6"/>
    <property type="match status" value="1"/>
</dbReference>
<feature type="region of interest" description="Disordered" evidence="12">
    <location>
        <begin position="119"/>
        <end position="158"/>
    </location>
</feature>
<dbReference type="PANTHER" id="PTHR19306:SF6">
    <property type="entry name" value="STRUCTURAL MAINTENANCE OF CHROMOSOMES PROTEIN 6"/>
    <property type="match status" value="1"/>
</dbReference>
<evidence type="ECO:0000256" key="8">
    <source>
        <dbReference type="ARBA" id="ARBA00023054"/>
    </source>
</evidence>
<dbReference type="InterPro" id="IPR027417">
    <property type="entry name" value="P-loop_NTPase"/>
</dbReference>
<sequence length="239" mass="26389">IQALSKTVKDIESAQTEPLEHIAAQTQHHIDAYARAKQTIRQMLNVSRILKDAHLIRLSRLSELKNAITKRVMFQFSLNLYRRGYGGLLHIDHQRQLLTPKVHTDADLALLSSSNANTNGISNPSSTSTPSSTNNSASTSNTSTLVNTRKDTRSLSGGEKSFTTISLLLALWDSTSCPIRALDEFDVFMDAANRSASMKMIVDSARCSPDSQYILITPQDLWVKPAADIKILVLDPPSR</sequence>
<evidence type="ECO:0000256" key="3">
    <source>
        <dbReference type="ARBA" id="ARBA00006793"/>
    </source>
</evidence>
<keyword evidence="15" id="KW-1185">Reference proteome</keyword>
<keyword evidence="10" id="KW-0234">DNA repair</keyword>
<dbReference type="GO" id="GO:0005634">
    <property type="term" value="C:nucleus"/>
    <property type="evidence" value="ECO:0007669"/>
    <property type="project" value="UniProtKB-SubCell"/>
</dbReference>
<dbReference type="GO" id="GO:0005524">
    <property type="term" value="F:ATP binding"/>
    <property type="evidence" value="ECO:0007669"/>
    <property type="project" value="UniProtKB-KW"/>
</dbReference>
<evidence type="ECO:0000256" key="2">
    <source>
        <dbReference type="ARBA" id="ARBA00004286"/>
    </source>
</evidence>
<keyword evidence="8" id="KW-0175">Coiled coil</keyword>
<keyword evidence="11" id="KW-0539">Nucleus</keyword>
<dbReference type="Proteomes" id="UP000188320">
    <property type="component" value="Unassembled WGS sequence"/>
</dbReference>
<evidence type="ECO:0000256" key="11">
    <source>
        <dbReference type="ARBA" id="ARBA00023242"/>
    </source>
</evidence>
<dbReference type="GO" id="GO:0003697">
    <property type="term" value="F:single-stranded DNA binding"/>
    <property type="evidence" value="ECO:0007669"/>
    <property type="project" value="TreeGrafter"/>
</dbReference>
<dbReference type="GO" id="GO:0035861">
    <property type="term" value="C:site of double-strand break"/>
    <property type="evidence" value="ECO:0007669"/>
    <property type="project" value="TreeGrafter"/>
</dbReference>
<evidence type="ECO:0000256" key="10">
    <source>
        <dbReference type="ARBA" id="ARBA00023204"/>
    </source>
</evidence>
<evidence type="ECO:0000256" key="5">
    <source>
        <dbReference type="ARBA" id="ARBA00022741"/>
    </source>
</evidence>
<evidence type="ECO:0000256" key="6">
    <source>
        <dbReference type="ARBA" id="ARBA00022763"/>
    </source>
</evidence>
<feature type="non-terminal residue" evidence="14">
    <location>
        <position position="1"/>
    </location>
</feature>
<dbReference type="Pfam" id="PF02463">
    <property type="entry name" value="SMC_N"/>
    <property type="match status" value="1"/>
</dbReference>
<dbReference type="GO" id="GO:0030915">
    <property type="term" value="C:Smc5-Smc6 complex"/>
    <property type="evidence" value="ECO:0007669"/>
    <property type="project" value="TreeGrafter"/>
</dbReference>
<feature type="domain" description="RecF/RecN/SMC N-terminal" evidence="13">
    <location>
        <begin position="25"/>
        <end position="224"/>
    </location>
</feature>
<evidence type="ECO:0000313" key="14">
    <source>
        <dbReference type="EMBL" id="OMH83679.1"/>
    </source>
</evidence>
<evidence type="ECO:0000256" key="1">
    <source>
        <dbReference type="ARBA" id="ARBA00004123"/>
    </source>
</evidence>
<comment type="subcellular location">
    <subcellularLocation>
        <location evidence="2">Chromosome</location>
    </subcellularLocation>
    <subcellularLocation>
        <location evidence="1">Nucleus</location>
    </subcellularLocation>
</comment>
<keyword evidence="9" id="KW-0233">DNA recombination</keyword>
<accession>A0A1R1PRX1</accession>
<keyword evidence="6" id="KW-0227">DNA damage</keyword>
<keyword evidence="5" id="KW-0547">Nucleotide-binding</keyword>
<evidence type="ECO:0000256" key="9">
    <source>
        <dbReference type="ARBA" id="ARBA00023172"/>
    </source>
</evidence>
<dbReference type="OrthoDB" id="10072614at2759"/>
<dbReference type="GO" id="GO:0000724">
    <property type="term" value="P:double-strand break repair via homologous recombination"/>
    <property type="evidence" value="ECO:0007669"/>
    <property type="project" value="TreeGrafter"/>
</dbReference>
<evidence type="ECO:0000256" key="12">
    <source>
        <dbReference type="SAM" id="MobiDB-lite"/>
    </source>
</evidence>
<gene>
    <name evidence="14" type="ORF">AX774_g2806</name>
</gene>
<evidence type="ECO:0000313" key="15">
    <source>
        <dbReference type="Proteomes" id="UP000188320"/>
    </source>
</evidence>
<reference evidence="15" key="1">
    <citation type="submission" date="2017-01" db="EMBL/GenBank/DDBJ databases">
        <authorList>
            <person name="Wang Y."/>
            <person name="White M."/>
            <person name="Kvist S."/>
            <person name="Moncalvo J.-M."/>
        </authorList>
    </citation>
    <scope>NUCLEOTIDE SEQUENCE [LARGE SCALE GENOMIC DNA]</scope>
    <source>
        <strain evidence="15">COL-18-3</strain>
    </source>
</reference>
<comment type="similarity">
    <text evidence="3">Belongs to the SMC family. SMC6 subfamily.</text>
</comment>
<protein>
    <submittedName>
        <fullName evidence="14">Structural maintenance of chromosomes protein 6</fullName>
    </submittedName>
</protein>
<evidence type="ECO:0000256" key="7">
    <source>
        <dbReference type="ARBA" id="ARBA00022840"/>
    </source>
</evidence>
<dbReference type="SUPFAM" id="SSF52540">
    <property type="entry name" value="P-loop containing nucleoside triphosphate hydrolases"/>
    <property type="match status" value="1"/>
</dbReference>
<comment type="caution">
    <text evidence="14">The sequence shown here is derived from an EMBL/GenBank/DDBJ whole genome shotgun (WGS) entry which is preliminary data.</text>
</comment>
<evidence type="ECO:0000256" key="4">
    <source>
        <dbReference type="ARBA" id="ARBA00022454"/>
    </source>
</evidence>